<evidence type="ECO:0000259" key="5">
    <source>
        <dbReference type="Pfam" id="PF00535"/>
    </source>
</evidence>
<sequence>MVAFEPDLQAFRSVLESLCRQYDRVALVDNSHRPVTAQIAFQCGVEYIYSGGNVGLAAALNAGIAQLRPAPDDVVSCFDQDTEPAANYLSVLLDFMRRHPAWPRVVAQGSHFSPGRPNLAKGSTDDAHRLLTSGLTLSSQSLSDIGPFREDFFVDVVDFEFSARARRAGYTLAVCETADMTHGFGDASRRRRSWLLRTATSGHGRRRHYWIGRNSTLLCADPEVRRLRPPVVTSSELFRWWLGEVTSGRDGIRNGMAMLRGVLDAHQGVSAPLIYRFEASSEP</sequence>
<dbReference type="PANTHER" id="PTHR43179">
    <property type="entry name" value="RHAMNOSYLTRANSFERASE WBBL"/>
    <property type="match status" value="1"/>
</dbReference>
<protein>
    <submittedName>
        <fullName evidence="6">Glycosyltransferase</fullName>
        <ecNumber evidence="6">2.4.-.-</ecNumber>
    </submittedName>
</protein>
<evidence type="ECO:0000256" key="3">
    <source>
        <dbReference type="ARBA" id="ARBA00022676"/>
    </source>
</evidence>
<dbReference type="SUPFAM" id="SSF53448">
    <property type="entry name" value="Nucleotide-diphospho-sugar transferases"/>
    <property type="match status" value="1"/>
</dbReference>
<evidence type="ECO:0000313" key="7">
    <source>
        <dbReference type="Proteomes" id="UP001596122"/>
    </source>
</evidence>
<evidence type="ECO:0000313" key="6">
    <source>
        <dbReference type="EMBL" id="MFC5381929.1"/>
    </source>
</evidence>
<dbReference type="Gene3D" id="3.90.550.10">
    <property type="entry name" value="Spore Coat Polysaccharide Biosynthesis Protein SpsA, Chain A"/>
    <property type="match status" value="1"/>
</dbReference>
<dbReference type="RefSeq" id="WP_377002926.1">
    <property type="nucleotide sequence ID" value="NZ_JBHSLD010000013.1"/>
</dbReference>
<comment type="pathway">
    <text evidence="1">Cell wall biogenesis; cell wall polysaccharide biosynthesis.</text>
</comment>
<dbReference type="InterPro" id="IPR001173">
    <property type="entry name" value="Glyco_trans_2-like"/>
</dbReference>
<name>A0ABW0GQK8_9MICO</name>
<evidence type="ECO:0000256" key="1">
    <source>
        <dbReference type="ARBA" id="ARBA00004776"/>
    </source>
</evidence>
<gene>
    <name evidence="6" type="ORF">ACFPJ6_14195</name>
</gene>
<dbReference type="PANTHER" id="PTHR43179:SF12">
    <property type="entry name" value="GALACTOFURANOSYLTRANSFERASE GLFT2"/>
    <property type="match status" value="1"/>
</dbReference>
<feature type="domain" description="Glycosyltransferase 2-like" evidence="5">
    <location>
        <begin position="12"/>
        <end position="112"/>
    </location>
</feature>
<dbReference type="Proteomes" id="UP001596122">
    <property type="component" value="Unassembled WGS sequence"/>
</dbReference>
<dbReference type="EMBL" id="JBHSLD010000013">
    <property type="protein sequence ID" value="MFC5381929.1"/>
    <property type="molecule type" value="Genomic_DNA"/>
</dbReference>
<comment type="similarity">
    <text evidence="2">Belongs to the glycosyltransferase 2 family.</text>
</comment>
<keyword evidence="7" id="KW-1185">Reference proteome</keyword>
<dbReference type="InterPro" id="IPR029044">
    <property type="entry name" value="Nucleotide-diphossugar_trans"/>
</dbReference>
<dbReference type="EC" id="2.4.-.-" evidence="6"/>
<proteinExistence type="inferred from homology"/>
<organism evidence="6 7">
    <name type="scientific">Aquipuribacter nitratireducens</name>
    <dbReference type="NCBI Taxonomy" id="650104"/>
    <lineage>
        <taxon>Bacteria</taxon>
        <taxon>Bacillati</taxon>
        <taxon>Actinomycetota</taxon>
        <taxon>Actinomycetes</taxon>
        <taxon>Micrococcales</taxon>
        <taxon>Intrasporangiaceae</taxon>
        <taxon>Aquipuribacter</taxon>
    </lineage>
</organism>
<keyword evidence="4 6" id="KW-0808">Transferase</keyword>
<dbReference type="GO" id="GO:0016757">
    <property type="term" value="F:glycosyltransferase activity"/>
    <property type="evidence" value="ECO:0007669"/>
    <property type="project" value="UniProtKB-KW"/>
</dbReference>
<evidence type="ECO:0000256" key="4">
    <source>
        <dbReference type="ARBA" id="ARBA00022679"/>
    </source>
</evidence>
<dbReference type="Pfam" id="PF00535">
    <property type="entry name" value="Glycos_transf_2"/>
    <property type="match status" value="1"/>
</dbReference>
<evidence type="ECO:0000256" key="2">
    <source>
        <dbReference type="ARBA" id="ARBA00006739"/>
    </source>
</evidence>
<reference evidence="7" key="1">
    <citation type="journal article" date="2019" name="Int. J. Syst. Evol. Microbiol.">
        <title>The Global Catalogue of Microorganisms (GCM) 10K type strain sequencing project: providing services to taxonomists for standard genome sequencing and annotation.</title>
        <authorList>
            <consortium name="The Broad Institute Genomics Platform"/>
            <consortium name="The Broad Institute Genome Sequencing Center for Infectious Disease"/>
            <person name="Wu L."/>
            <person name="Ma J."/>
        </authorList>
    </citation>
    <scope>NUCLEOTIDE SEQUENCE [LARGE SCALE GENOMIC DNA]</scope>
    <source>
        <strain evidence="7">CCUG 43114</strain>
    </source>
</reference>
<keyword evidence="3 6" id="KW-0328">Glycosyltransferase</keyword>
<comment type="caution">
    <text evidence="6">The sequence shown here is derived from an EMBL/GenBank/DDBJ whole genome shotgun (WGS) entry which is preliminary data.</text>
</comment>
<accession>A0ABW0GQK8</accession>